<reference evidence="2 3" key="1">
    <citation type="journal article" date="2021" name="Environ. Microbiol.">
        <title>Genetic insights into the dark matter of the mammalian gut microbiota through targeted genome reconstruction.</title>
        <authorList>
            <person name="Lugli G.A."/>
            <person name="Alessandri G."/>
            <person name="Milani C."/>
            <person name="Viappiani A."/>
            <person name="Fontana F."/>
            <person name="Tarracchini C."/>
            <person name="Mancabelli L."/>
            <person name="Argentini C."/>
            <person name="Ruiz L."/>
            <person name="Margolles A."/>
            <person name="van Sinderen D."/>
            <person name="Turroni F."/>
            <person name="Ventura M."/>
        </authorList>
    </citation>
    <scope>NUCLEOTIDE SEQUENCE [LARGE SCALE GENOMIC DNA]</scope>
    <source>
        <strain evidence="2 3">MA1</strain>
    </source>
</reference>
<dbReference type="InterPro" id="IPR036388">
    <property type="entry name" value="WH-like_DNA-bd_sf"/>
</dbReference>
<evidence type="ECO:0000313" key="3">
    <source>
        <dbReference type="Proteomes" id="UP000710815"/>
    </source>
</evidence>
<feature type="region of interest" description="Disordered" evidence="1">
    <location>
        <begin position="97"/>
        <end position="147"/>
    </location>
</feature>
<sequence>MSIELVARAKKTRLKGDSTTKLLLIVLADYANDDRQAWPSVATLAAEVEVGDRTIQRSLRKLKTLGLITEGDQRLTKGYPKGQKPVVYQVFPERKPRHKTGVTHDTGTGDIHDTPTGDIRDTPTGDTTVTPTGDTHVTTPVVPMTPPRCHPSADTGDTHVTQTVIEPPIQPSRESTRTRNTTTDRLKALAAFTPNDEHQQLAAQYGVDCEWELRKFRNKIAETGKPPADPAAAFTNWLDRARELGLTTPPALAEGVESESRRRARKLLTSSRPVRARQPDESVRLQWVPQVAALLDRGVDPVAIVDMLAHGDPDELAAKGILVDDLAAIA</sequence>
<name>A0ABS9VSB0_9BIFI</name>
<evidence type="ECO:0000256" key="1">
    <source>
        <dbReference type="SAM" id="MobiDB-lite"/>
    </source>
</evidence>
<evidence type="ECO:0000313" key="2">
    <source>
        <dbReference type="EMBL" id="MCH9274977.1"/>
    </source>
</evidence>
<proteinExistence type="predicted"/>
<accession>A0ABS9VSB0</accession>
<dbReference type="Pfam" id="PF13730">
    <property type="entry name" value="HTH_36"/>
    <property type="match status" value="1"/>
</dbReference>
<gene>
    <name evidence="2" type="ORF">JS533_001565</name>
</gene>
<keyword evidence="3" id="KW-1185">Reference proteome</keyword>
<dbReference type="EMBL" id="JAFEJT020000004">
    <property type="protein sequence ID" value="MCH9274977.1"/>
    <property type="molecule type" value="Genomic_DNA"/>
</dbReference>
<dbReference type="Proteomes" id="UP000710815">
    <property type="component" value="Unassembled WGS sequence"/>
</dbReference>
<reference evidence="2 3" key="2">
    <citation type="journal article" date="2021" name="Syst. Appl. Microbiol.">
        <title>Phylogenetic classification of ten novel species belonging to the genus Bifidobacterium comprising B. phasiani sp. nov., B. pongonis sp. nov., B. saguinibicoloris sp. nov., B. colobi sp. nov., B. simiiventris sp. nov., B. santillanense sp. nov., B. miconis sp. nov., B. amazonense sp. nov., B. pluvialisilvae sp. nov., and B. miconisargentati sp. nov.</title>
        <authorList>
            <person name="Lugli G.A."/>
            <person name="Calvete-Torre I."/>
            <person name="Alessandri G."/>
            <person name="Milani C."/>
            <person name="Turroni F."/>
            <person name="Laiolo P."/>
            <person name="Ossiprandi M.C."/>
            <person name="Margolles A."/>
            <person name="Ruiz L."/>
            <person name="Ventura M."/>
        </authorList>
    </citation>
    <scope>NUCLEOTIDE SEQUENCE [LARGE SCALE GENOMIC DNA]</scope>
    <source>
        <strain evidence="2 3">MA1</strain>
    </source>
</reference>
<feature type="compositionally biased region" description="Low complexity" evidence="1">
    <location>
        <begin position="124"/>
        <end position="142"/>
    </location>
</feature>
<feature type="compositionally biased region" description="Basic and acidic residues" evidence="1">
    <location>
        <begin position="110"/>
        <end position="123"/>
    </location>
</feature>
<dbReference type="Gene3D" id="1.10.10.10">
    <property type="entry name" value="Winged helix-like DNA-binding domain superfamily/Winged helix DNA-binding domain"/>
    <property type="match status" value="1"/>
</dbReference>
<organism evidence="2 3">
    <name type="scientific">Bifidobacterium amazonense</name>
    <dbReference type="NCBI Taxonomy" id="2809027"/>
    <lineage>
        <taxon>Bacteria</taxon>
        <taxon>Bacillati</taxon>
        <taxon>Actinomycetota</taxon>
        <taxon>Actinomycetes</taxon>
        <taxon>Bifidobacteriales</taxon>
        <taxon>Bifidobacteriaceae</taxon>
        <taxon>Bifidobacterium</taxon>
    </lineage>
</organism>
<comment type="caution">
    <text evidence="2">The sequence shown here is derived from an EMBL/GenBank/DDBJ whole genome shotgun (WGS) entry which is preliminary data.</text>
</comment>
<dbReference type="RefSeq" id="WP_241512810.1">
    <property type="nucleotide sequence ID" value="NZ_JAFEJT020000004.1"/>
</dbReference>
<protein>
    <submittedName>
        <fullName evidence="2">Helix-turn-helix domain-containing protein</fullName>
    </submittedName>
</protein>